<keyword evidence="3" id="KW-1185">Reference proteome</keyword>
<feature type="compositionally biased region" description="Polar residues" evidence="1">
    <location>
        <begin position="603"/>
        <end position="617"/>
    </location>
</feature>
<protein>
    <submittedName>
        <fullName evidence="2">Leucine rich repeat-containing, putative</fullName>
    </submittedName>
</protein>
<evidence type="ECO:0000256" key="1">
    <source>
        <dbReference type="SAM" id="MobiDB-lite"/>
    </source>
</evidence>
<accession>A0A9W5WVY2</accession>
<sequence>MDAQIHMINFFRDTCMILLDRYEEARPFLIKGCCQLCLVGGDLGSQAMAISANACSDGKRQDAVTIILEVLSPLMEIVESLAVQLQFNLMTALTRLPHIPQFSACLQPFIHNIVADIIRDPWSTAYIGLLKTACLDEDNLIDLLQYRLPEKVIPQLRTYELGNGSLFANSKHVDRICQVLDIVGLTIRGIPPPLLSQFIGDTIIPNLKELIGEREGTSRLNNAQASICSTLIRLCNDAIVSSQGALEELCFGYHLFDLLLVPVKEAAADPLVLAASLSCLVAIMENPKTGETFVAAFTEDVNVAILMAYLKPERMEKLADMHRDRALTLVSSIANFIAHLLTLVPKQPRVRQLVDIMYEKGLLIMIIDCMAHSTVDSKVRAALVRALVRFPLEKIDAGAINIMLELLVPSSLLEFEPDVFEYIIDALKHKLEFYSMEPILERTCWLLIETLKNPDTHRYQAVHLKCACLLQKASLTQTGRLLLRDESKSLSLRKALKYEEEFCAYDHADIRVELACVGGDVDFLNACMFDTFRLKSENKQIFRVCRALNLAISDVYNGYSESEVCTIEDICALEVEDFCDEPLKPVVVTGDYSDVEHHDLSESDQGGITTGSENSGTLGAVPPDVQLEKVAQTTLEMHRDKQQQIYISMEMPKRILSYLSPAFSLSFTERYLQERRRNQHSEYWAGILKGRKLDCERLNVSQKFDWKLDCSDIFAGDSLSEGTQLGEAITSPIDKPTRHLVSYVIGNKLGANQVNPNTDDPFYWVLPRQLLHKVWINESKKVLNPCFVVSSYLRTLYALMATGVSNVVRDAIKAYFRDADFVRNLIKLSACSSFLDANITAKLLRTSVRALTIDTSVQAESMDVIVVYDILARFTSGVCGPLMDVVTSVSFDWVEAGMEHIQLVLLRVFQLFAMFARQLPWVKFSNVLEIQQYFVETCVVRCLPDQVLSLVLRILFQIVALETSSSVGTYVSHLYQSKFLEPIRDTCTDIAVAASCAARNTHYQQVINAISEQRHSNSLLLRPSFVSDLLRRIQLADIGKQFQEHVSEKRLERVLLMDDIWLAKKRGTVQNALLALTSRYIYILKAEHHGGFKIKAKFRNNAAMWEVENGLLHAVFTRDAVHPGTKLTTSSWALFTLRHTPAQEFRRFVTEGNKRMLETLVTKHLSESVTYLGVCQHDDMLCVTALTNNKMSIFALKPNIMAEYIRNASPECHGPDEDGTRLSALSEAQVSRPHEPELDRPVSLKSLSQMADTIETATVEYSDACSVPDTGDQAQLELLRQCFCYSITKVAYGSDLGVAISFQSDDEDMVWEMQFVSDSRREAFKKALARSIGHLEWFRHWERI</sequence>
<proteinExistence type="predicted"/>
<organism evidence="2 3">
    <name type="scientific">Babesia ovis</name>
    <dbReference type="NCBI Taxonomy" id="5869"/>
    <lineage>
        <taxon>Eukaryota</taxon>
        <taxon>Sar</taxon>
        <taxon>Alveolata</taxon>
        <taxon>Apicomplexa</taxon>
        <taxon>Aconoidasida</taxon>
        <taxon>Piroplasmida</taxon>
        <taxon>Babesiidae</taxon>
        <taxon>Babesia</taxon>
    </lineage>
</organism>
<comment type="caution">
    <text evidence="2">The sequence shown here is derived from an EMBL/GenBank/DDBJ whole genome shotgun (WGS) entry which is preliminary data.</text>
</comment>
<feature type="region of interest" description="Disordered" evidence="1">
    <location>
        <begin position="599"/>
        <end position="619"/>
    </location>
</feature>
<evidence type="ECO:0000313" key="2">
    <source>
        <dbReference type="EMBL" id="GFE55545.1"/>
    </source>
</evidence>
<evidence type="ECO:0000313" key="3">
    <source>
        <dbReference type="Proteomes" id="UP001057455"/>
    </source>
</evidence>
<dbReference type="EMBL" id="BLIY01000022">
    <property type="protein sequence ID" value="GFE55545.1"/>
    <property type="molecule type" value="Genomic_DNA"/>
</dbReference>
<reference evidence="2" key="1">
    <citation type="submission" date="2019-12" db="EMBL/GenBank/DDBJ databases">
        <title>Genome sequence of Babesia ovis.</title>
        <authorList>
            <person name="Yamagishi J."/>
            <person name="Sevinc F."/>
            <person name="Xuan X."/>
        </authorList>
    </citation>
    <scope>NUCLEOTIDE SEQUENCE</scope>
    <source>
        <strain evidence="2">Selcuk</strain>
    </source>
</reference>
<name>A0A9W5WVY2_BABOV</name>
<dbReference type="OrthoDB" id="360323at2759"/>
<dbReference type="Proteomes" id="UP001057455">
    <property type="component" value="Unassembled WGS sequence"/>
</dbReference>
<gene>
    <name evidence="2" type="ORF">BaOVIS_029490</name>
</gene>